<feature type="region of interest" description="Disordered" evidence="1">
    <location>
        <begin position="70"/>
        <end position="97"/>
    </location>
</feature>
<protein>
    <submittedName>
        <fullName evidence="2">Uncharacterized protein</fullName>
    </submittedName>
</protein>
<evidence type="ECO:0000256" key="1">
    <source>
        <dbReference type="SAM" id="MobiDB-lite"/>
    </source>
</evidence>
<gene>
    <name evidence="2" type="ORF">HRR80_007269</name>
</gene>
<feature type="region of interest" description="Disordered" evidence="1">
    <location>
        <begin position="123"/>
        <end position="153"/>
    </location>
</feature>
<feature type="compositionally biased region" description="Polar residues" evidence="1">
    <location>
        <begin position="75"/>
        <end position="94"/>
    </location>
</feature>
<name>A0AAN6IVA9_EXODE</name>
<comment type="caution">
    <text evidence="2">The sequence shown here is derived from an EMBL/GenBank/DDBJ whole genome shotgun (WGS) entry which is preliminary data.</text>
</comment>
<proteinExistence type="predicted"/>
<organism evidence="2 3">
    <name type="scientific">Exophiala dermatitidis</name>
    <name type="common">Black yeast-like fungus</name>
    <name type="synonym">Wangiella dermatitidis</name>
    <dbReference type="NCBI Taxonomy" id="5970"/>
    <lineage>
        <taxon>Eukaryota</taxon>
        <taxon>Fungi</taxon>
        <taxon>Dikarya</taxon>
        <taxon>Ascomycota</taxon>
        <taxon>Pezizomycotina</taxon>
        <taxon>Eurotiomycetes</taxon>
        <taxon>Chaetothyriomycetidae</taxon>
        <taxon>Chaetothyriales</taxon>
        <taxon>Herpotrichiellaceae</taxon>
        <taxon>Exophiala</taxon>
    </lineage>
</organism>
<reference evidence="2" key="1">
    <citation type="submission" date="2023-01" db="EMBL/GenBank/DDBJ databases">
        <title>Exophiala dermititidis isolated from Cystic Fibrosis Patient.</title>
        <authorList>
            <person name="Kurbessoian T."/>
            <person name="Crocker A."/>
            <person name="Murante D."/>
            <person name="Hogan D.A."/>
            <person name="Stajich J.E."/>
        </authorList>
    </citation>
    <scope>NUCLEOTIDE SEQUENCE</scope>
    <source>
        <strain evidence="2">Ex8</strain>
    </source>
</reference>
<evidence type="ECO:0000313" key="3">
    <source>
        <dbReference type="Proteomes" id="UP001161757"/>
    </source>
</evidence>
<evidence type="ECO:0000313" key="2">
    <source>
        <dbReference type="EMBL" id="KAJ8988636.1"/>
    </source>
</evidence>
<dbReference type="EMBL" id="JAJGCB010000017">
    <property type="protein sequence ID" value="KAJ8988636.1"/>
    <property type="molecule type" value="Genomic_DNA"/>
</dbReference>
<dbReference type="Proteomes" id="UP001161757">
    <property type="component" value="Unassembled WGS sequence"/>
</dbReference>
<dbReference type="AlphaFoldDB" id="A0AAN6IVA9"/>
<accession>A0AAN6IVA9</accession>
<feature type="region of interest" description="Disordered" evidence="1">
    <location>
        <begin position="462"/>
        <end position="542"/>
    </location>
</feature>
<feature type="compositionally biased region" description="Polar residues" evidence="1">
    <location>
        <begin position="492"/>
        <end position="510"/>
    </location>
</feature>
<sequence length="542" mass="60395">MSVLDETPRSKKRQRATLEFFPKDCYEERPSAKRRKSTSEAGTYRWHRTPSFWNRLSRVHLSRGALREFDRRTSGAKQPVSTLLSSIHTSSGPATKSVKRFARHGGPDLTHIRGFAILADQDDTMSESNSSRKRSSASGGSGASRKSKSSYDPNFGQNLIDAGIYPHDEISRPNNAQDIRDDMAKYRASLSPSRFRDEDFKAFTRLCNRPGDEATVRADIMSIIAGESREKHYYAADRQFNHLEPLAADLPKAVPDLYDGAYPREIERRVRRDLGKHIAPCNNTSLPAAPNFFLEGKSEGGRADVAKRQACHDGAIGARAMHSLQNYQSTEPIYDGNAYSYSSTYHQGTATLQHYAHHLTGPKTPGEPPECHTTLLNGFQMSGNINSFREGARGFRNTRDRAKTDRDKFIDHANQIARRASTDAPSTTLTDSRTSLSILQEDESDTSTELAAEQTTVKRTRFSTVEQSRHAAVPPPIAASDATAHLGREPTISRQPTTSAHYLQSTTRSRASIEDGYPRRQIKPTQKVLDNTSANGGVRQRR</sequence>